<proteinExistence type="predicted"/>
<dbReference type="RefSeq" id="WP_127707686.1">
    <property type="nucleotide sequence ID" value="NZ_SACO01000004.1"/>
</dbReference>
<dbReference type="Gene3D" id="3.10.450.50">
    <property type="match status" value="1"/>
</dbReference>
<sequence>MPYSGPAEDRLALRELLETYADAVTRCDADSWGATWAQDAQWSLPDYPEIGTTHGRDAIVAMWVEAMKHYPGIMFEAWPASIEVDGDTARMRSYTAEVYDWPDGVHRDRGLYEDECVKVDGRWLFKSRTFRNIHRQIGPKGL</sequence>
<comment type="caution">
    <text evidence="2">The sequence shown here is derived from an EMBL/GenBank/DDBJ whole genome shotgun (WGS) entry which is preliminary data.</text>
</comment>
<dbReference type="SUPFAM" id="SSF54427">
    <property type="entry name" value="NTF2-like"/>
    <property type="match status" value="1"/>
</dbReference>
<reference evidence="2 3" key="1">
    <citation type="submission" date="2019-01" db="EMBL/GenBank/DDBJ databases">
        <authorList>
            <person name="Chen W.-M."/>
        </authorList>
    </citation>
    <scope>NUCLEOTIDE SEQUENCE [LARGE SCALE GENOMIC DNA]</scope>
    <source>
        <strain evidence="2 3">FSY-9</strain>
    </source>
</reference>
<name>A0A437N770_9SPHN</name>
<protein>
    <submittedName>
        <fullName evidence="2">Nuclear transport factor 2 family protein</fullName>
    </submittedName>
</protein>
<gene>
    <name evidence="2" type="ORF">EOE18_07110</name>
</gene>
<evidence type="ECO:0000313" key="2">
    <source>
        <dbReference type="EMBL" id="RVU05748.1"/>
    </source>
</evidence>
<evidence type="ECO:0000313" key="3">
    <source>
        <dbReference type="Proteomes" id="UP000282837"/>
    </source>
</evidence>
<dbReference type="InterPro" id="IPR032710">
    <property type="entry name" value="NTF2-like_dom_sf"/>
</dbReference>
<organism evidence="2 3">
    <name type="scientific">Novosphingobium umbonatum</name>
    <dbReference type="NCBI Taxonomy" id="1908524"/>
    <lineage>
        <taxon>Bacteria</taxon>
        <taxon>Pseudomonadati</taxon>
        <taxon>Pseudomonadota</taxon>
        <taxon>Alphaproteobacteria</taxon>
        <taxon>Sphingomonadales</taxon>
        <taxon>Sphingomonadaceae</taxon>
        <taxon>Novosphingobium</taxon>
    </lineage>
</organism>
<accession>A0A437N770</accession>
<dbReference type="Pfam" id="PF13577">
    <property type="entry name" value="SnoaL_4"/>
    <property type="match status" value="1"/>
</dbReference>
<keyword evidence="3" id="KW-1185">Reference proteome</keyword>
<dbReference type="OrthoDB" id="7510033at2"/>
<dbReference type="EMBL" id="SACO01000004">
    <property type="protein sequence ID" value="RVU05748.1"/>
    <property type="molecule type" value="Genomic_DNA"/>
</dbReference>
<evidence type="ECO:0000259" key="1">
    <source>
        <dbReference type="Pfam" id="PF13577"/>
    </source>
</evidence>
<dbReference type="AlphaFoldDB" id="A0A437N770"/>
<dbReference type="InterPro" id="IPR037401">
    <property type="entry name" value="SnoaL-like"/>
</dbReference>
<feature type="domain" description="SnoaL-like" evidence="1">
    <location>
        <begin position="7"/>
        <end position="129"/>
    </location>
</feature>
<dbReference type="Proteomes" id="UP000282837">
    <property type="component" value="Unassembled WGS sequence"/>
</dbReference>